<feature type="region of interest" description="Disordered" evidence="1">
    <location>
        <begin position="262"/>
        <end position="322"/>
    </location>
</feature>
<dbReference type="GO" id="GO:0005634">
    <property type="term" value="C:nucleus"/>
    <property type="evidence" value="ECO:0007669"/>
    <property type="project" value="TreeGrafter"/>
</dbReference>
<feature type="region of interest" description="Disordered" evidence="1">
    <location>
        <begin position="1"/>
        <end position="61"/>
    </location>
</feature>
<protein>
    <recommendedName>
        <fullName evidence="4">AAA+ ATPase domain-containing protein</fullName>
    </recommendedName>
</protein>
<evidence type="ECO:0000256" key="1">
    <source>
        <dbReference type="SAM" id="MobiDB-lite"/>
    </source>
</evidence>
<feature type="compositionally biased region" description="Acidic residues" evidence="1">
    <location>
        <begin position="32"/>
        <end position="42"/>
    </location>
</feature>
<feature type="compositionally biased region" description="Polar residues" evidence="1">
    <location>
        <begin position="263"/>
        <end position="272"/>
    </location>
</feature>
<evidence type="ECO:0000313" key="2">
    <source>
        <dbReference type="EMBL" id="KAG1820180.1"/>
    </source>
</evidence>
<name>A0A9P7EFS1_9AGAM</name>
<proteinExistence type="predicted"/>
<feature type="region of interest" description="Disordered" evidence="1">
    <location>
        <begin position="78"/>
        <end position="157"/>
    </location>
</feature>
<dbReference type="SUPFAM" id="SSF52540">
    <property type="entry name" value="P-loop containing nucleoside triphosphate hydrolases"/>
    <property type="match status" value="1"/>
</dbReference>
<accession>A0A9P7EFS1</accession>
<sequence>MTEKRQSRVTRSTRAKQTAHSSSTTASKDTDGDILELSDDEQPPSSSSSPPEMNLLHQSPPITVLSCIEDINAPNNRPDTALVQATAPRSRICVPGNDNPPVKRHVPPGDMTPDAPYPNKEMQHVRGPQNTFSANSEPPKRHKRSPPDPTDDVSSGFLSSLLQGYQDSPLQPSTFLRISSQSEREDYLGVDGPRDAAHHPVISRFLVGEHYSNRTASGPPQQEIWTTRFRPRQADEVLGNEPRALYIRDWLKALEIRLHATNPPATKSSATGTGRRKVKPDPPERAPKRPRVIRAVNRKRGRKRRRLDSETNDTIPDQPGEEIDDDDFNFCLRTLSRLQRKDNSLLLEQHPPASDVGVDTIPTNPNYQSSDANFTDILTNTLIITGPPGCGKSAAVYACADELGWEVFEVYPGIGRRSGANLDNLVGDVGKNHLIQQTRPKYRTAAAQCDSRASAALSTLFPKAGKVNPKPSPTHSDAEHPSDVDTHVLVDAASESLQDTVEPPVAVDELVGSLKTNGPAKPSTTTRQSLILLEEVDILFKEDAGFWPAVVDLIKECRRPVIMTCNDIKLVPVADLPLQSVLTFQPCPSEPAVTFLQCLCVTQGYAIPRDKLIQLYETTYIVQSMDLPDAPLNPRTEPPPPPDLRRSITQLQLICTDATHEAKVPQEAQGAAENFPSLPMTISAQSSADVSETSTEELWRWASTYTDCVSYTDSYLCRAPLDGHEALSYNPSESLLDDELGHAILIRSSHVSDTRDALAFYHNDELIVQDAIHLSRGKHEVLGAIPITTSINPAASGSNTDMETRLFRARVEHQAQMLTALQDLVQPPAPLMPQSSVYLDYIPWVRLMVKVDDILERLAWDEMEKVKSGRLTRNSMKARHIRTIDLREDQHRALVATRIQGLEEGG</sequence>
<dbReference type="PANTHER" id="PTHR23389:SF21">
    <property type="entry name" value="ATPASE FAMILY AAA DOMAIN-CONTAINING PROTEIN 5"/>
    <property type="match status" value="1"/>
</dbReference>
<comment type="caution">
    <text evidence="2">The sequence shown here is derived from an EMBL/GenBank/DDBJ whole genome shotgun (WGS) entry which is preliminary data.</text>
</comment>
<dbReference type="Gene3D" id="3.40.50.300">
    <property type="entry name" value="P-loop containing nucleotide triphosphate hydrolases"/>
    <property type="match status" value="1"/>
</dbReference>
<feature type="region of interest" description="Disordered" evidence="1">
    <location>
        <begin position="463"/>
        <end position="482"/>
    </location>
</feature>
<feature type="compositionally biased region" description="Polar residues" evidence="1">
    <location>
        <begin position="15"/>
        <end position="27"/>
    </location>
</feature>
<dbReference type="AlphaFoldDB" id="A0A9P7EFS1"/>
<dbReference type="Proteomes" id="UP000807769">
    <property type="component" value="Unassembled WGS sequence"/>
</dbReference>
<dbReference type="EMBL" id="JABBWG010000008">
    <property type="protein sequence ID" value="KAG1820180.1"/>
    <property type="molecule type" value="Genomic_DNA"/>
</dbReference>
<dbReference type="InterPro" id="IPR027417">
    <property type="entry name" value="P-loop_NTPase"/>
</dbReference>
<dbReference type="PANTHER" id="PTHR23389">
    <property type="entry name" value="CHROMOSOME TRANSMISSION FIDELITY FACTOR 18"/>
    <property type="match status" value="1"/>
</dbReference>
<dbReference type="GeneID" id="64629036"/>
<dbReference type="OrthoDB" id="9996895at2759"/>
<dbReference type="GO" id="GO:0003677">
    <property type="term" value="F:DNA binding"/>
    <property type="evidence" value="ECO:0007669"/>
    <property type="project" value="TreeGrafter"/>
</dbReference>
<keyword evidence="3" id="KW-1185">Reference proteome</keyword>
<gene>
    <name evidence="2" type="ORF">BJ212DRAFT_1338471</name>
</gene>
<organism evidence="2 3">
    <name type="scientific">Suillus subaureus</name>
    <dbReference type="NCBI Taxonomy" id="48587"/>
    <lineage>
        <taxon>Eukaryota</taxon>
        <taxon>Fungi</taxon>
        <taxon>Dikarya</taxon>
        <taxon>Basidiomycota</taxon>
        <taxon>Agaricomycotina</taxon>
        <taxon>Agaricomycetes</taxon>
        <taxon>Agaricomycetidae</taxon>
        <taxon>Boletales</taxon>
        <taxon>Suillineae</taxon>
        <taxon>Suillaceae</taxon>
        <taxon>Suillus</taxon>
    </lineage>
</organism>
<reference evidence="2" key="1">
    <citation type="journal article" date="2020" name="New Phytol.">
        <title>Comparative genomics reveals dynamic genome evolution in host specialist ectomycorrhizal fungi.</title>
        <authorList>
            <person name="Lofgren L.A."/>
            <person name="Nguyen N.H."/>
            <person name="Vilgalys R."/>
            <person name="Ruytinx J."/>
            <person name="Liao H.L."/>
            <person name="Branco S."/>
            <person name="Kuo A."/>
            <person name="LaButti K."/>
            <person name="Lipzen A."/>
            <person name="Andreopoulos W."/>
            <person name="Pangilinan J."/>
            <person name="Riley R."/>
            <person name="Hundley H."/>
            <person name="Na H."/>
            <person name="Barry K."/>
            <person name="Grigoriev I.V."/>
            <person name="Stajich J.E."/>
            <person name="Kennedy P.G."/>
        </authorList>
    </citation>
    <scope>NUCLEOTIDE SEQUENCE</scope>
    <source>
        <strain evidence="2">MN1</strain>
    </source>
</reference>
<evidence type="ECO:0008006" key="4">
    <source>
        <dbReference type="Google" id="ProtNLM"/>
    </source>
</evidence>
<feature type="compositionally biased region" description="Basic residues" evidence="1">
    <location>
        <begin position="288"/>
        <end position="306"/>
    </location>
</feature>
<evidence type="ECO:0000313" key="3">
    <source>
        <dbReference type="Proteomes" id="UP000807769"/>
    </source>
</evidence>
<dbReference type="RefSeq" id="XP_041195451.1">
    <property type="nucleotide sequence ID" value="XM_041335019.1"/>
</dbReference>